<dbReference type="InterPro" id="IPR029058">
    <property type="entry name" value="AB_hydrolase_fold"/>
</dbReference>
<feature type="domain" description="AB hydrolase-1" evidence="1">
    <location>
        <begin position="47"/>
        <end position="233"/>
    </location>
</feature>
<accession>A0A5K7Z0L9</accession>
<dbReference type="OrthoDB" id="5416147at2"/>
<evidence type="ECO:0000313" key="2">
    <source>
        <dbReference type="EMBL" id="BBO75226.1"/>
    </source>
</evidence>
<dbReference type="Gene3D" id="3.40.50.1820">
    <property type="entry name" value="alpha/beta hydrolase"/>
    <property type="match status" value="1"/>
</dbReference>
<dbReference type="EMBL" id="AP021875">
    <property type="protein sequence ID" value="BBO75226.1"/>
    <property type="molecule type" value="Genomic_DNA"/>
</dbReference>
<dbReference type="AlphaFoldDB" id="A0A5K7Z0L9"/>
<dbReference type="SUPFAM" id="SSF53474">
    <property type="entry name" value="alpha/beta-Hydrolases"/>
    <property type="match status" value="1"/>
</dbReference>
<name>A0A5K7Z0L9_9BACT</name>
<gene>
    <name evidence="2" type="ORF">DSCW_26430</name>
</gene>
<organism evidence="2 3">
    <name type="scientific">Desulfosarcina widdelii</name>
    <dbReference type="NCBI Taxonomy" id="947919"/>
    <lineage>
        <taxon>Bacteria</taxon>
        <taxon>Pseudomonadati</taxon>
        <taxon>Thermodesulfobacteriota</taxon>
        <taxon>Desulfobacteria</taxon>
        <taxon>Desulfobacterales</taxon>
        <taxon>Desulfosarcinaceae</taxon>
        <taxon>Desulfosarcina</taxon>
    </lineage>
</organism>
<dbReference type="PANTHER" id="PTHR42886">
    <property type="entry name" value="RE40534P-RELATED"/>
    <property type="match status" value="1"/>
</dbReference>
<proteinExistence type="predicted"/>
<dbReference type="InterPro" id="IPR000073">
    <property type="entry name" value="AB_hydrolase_1"/>
</dbReference>
<sequence length="292" mass="32803">MPVIPDRTDLLDNYLIASEARIGGIRKDCEKKIVWYGSRRRQRDLAIVYLHGFSASRMETWPLCDRLAQSLGANLFYTRLAGHGRDGAAMATATVRDWQVDAMEALAVGRLLGRKVILVGTSTGGTLATWLAAQPSAARLLDSLILISPNFMPKNPLAAAVLWPPALRLMERFFGGWRSFSVQNPEQARVWTVRYPIKAIGTMMQLVRLSWKLDLKSVAVPLLMMVNPWDRVINVSLALLRYRAFGSPYKKRVLFRGNRDPGRHVLAGEILSTKSTDKVLAVIERFLIDRES</sequence>
<evidence type="ECO:0000259" key="1">
    <source>
        <dbReference type="Pfam" id="PF12697"/>
    </source>
</evidence>
<dbReference type="PANTHER" id="PTHR42886:SF29">
    <property type="entry name" value="PUMMELIG, ISOFORM A"/>
    <property type="match status" value="1"/>
</dbReference>
<reference evidence="2 3" key="1">
    <citation type="submission" date="2019-11" db="EMBL/GenBank/DDBJ databases">
        <title>Comparative genomics of hydrocarbon-degrading Desulfosarcina strains.</title>
        <authorList>
            <person name="Watanabe M."/>
            <person name="Kojima H."/>
            <person name="Fukui M."/>
        </authorList>
    </citation>
    <scope>NUCLEOTIDE SEQUENCE [LARGE SCALE GENOMIC DNA]</scope>
    <source>
        <strain evidence="2 3">PP31</strain>
    </source>
</reference>
<keyword evidence="3" id="KW-1185">Reference proteome</keyword>
<protein>
    <submittedName>
        <fullName evidence="2">Lysophospholipase</fullName>
    </submittedName>
</protein>
<dbReference type="KEGG" id="dwd:DSCW_26430"/>
<evidence type="ECO:0000313" key="3">
    <source>
        <dbReference type="Proteomes" id="UP000427769"/>
    </source>
</evidence>
<dbReference type="Pfam" id="PF12697">
    <property type="entry name" value="Abhydrolase_6"/>
    <property type="match status" value="1"/>
</dbReference>
<dbReference type="Proteomes" id="UP000427769">
    <property type="component" value="Chromosome"/>
</dbReference>
<dbReference type="RefSeq" id="WP_155304168.1">
    <property type="nucleotide sequence ID" value="NZ_AP021875.1"/>
</dbReference>